<dbReference type="Proteomes" id="UP000664702">
    <property type="component" value="Chromosome"/>
</dbReference>
<name>A0A939S509_9BRAD</name>
<dbReference type="EMBL" id="CP086136">
    <property type="protein sequence ID" value="UEM10828.1"/>
    <property type="molecule type" value="Genomic_DNA"/>
</dbReference>
<dbReference type="EMBL" id="JAGEMI010000001">
    <property type="protein sequence ID" value="MBO1867279.1"/>
    <property type="molecule type" value="Genomic_DNA"/>
</dbReference>
<dbReference type="Pfam" id="PF04328">
    <property type="entry name" value="Sel_put"/>
    <property type="match status" value="1"/>
</dbReference>
<dbReference type="AlphaFoldDB" id="A0A939S509"/>
<protein>
    <submittedName>
        <fullName evidence="1">YbdD/YjiX family protein</fullName>
    </submittedName>
</protein>
<proteinExistence type="predicted"/>
<dbReference type="InterPro" id="IPR007423">
    <property type="entry name" value="Sel_put"/>
</dbReference>
<sequence>MLLRNVRKSVLSCREVTGATVEECFACARDAAKQLRMGWLRAIGAPDYKAYLIHHARRHPGTAPMAEREYVNMFIERRFDGRNAGRCC</sequence>
<evidence type="ECO:0000313" key="3">
    <source>
        <dbReference type="Proteomes" id="UP000664702"/>
    </source>
</evidence>
<reference evidence="2 3" key="2">
    <citation type="journal article" date="2022" name="Int. J. Syst. Evol. Microbiol.">
        <title>Strains of Bradyrhizobium barranii sp. nov. associated with legumes native to Canada are symbionts of soybeans and belong to different subspecies (subsp. barranii subsp. nov. and subsp. apii subsp. nov.) and symbiovars (sv. glycinearum and sv. septentrionale).</title>
        <authorList>
            <person name="Bromfield E.S.P."/>
            <person name="Cloutier S."/>
            <person name="Wasai-Hara S."/>
            <person name="Minamisawa K."/>
        </authorList>
    </citation>
    <scope>NUCLEOTIDE SEQUENCE [LARGE SCALE GENOMIC DNA]</scope>
    <source>
        <strain evidence="2 3">144S4</strain>
    </source>
</reference>
<organism evidence="1">
    <name type="scientific">Bradyrhizobium barranii subsp. barranii</name>
    <dbReference type="NCBI Taxonomy" id="2823807"/>
    <lineage>
        <taxon>Bacteria</taxon>
        <taxon>Pseudomonadati</taxon>
        <taxon>Pseudomonadota</taxon>
        <taxon>Alphaproteobacteria</taxon>
        <taxon>Hyphomicrobiales</taxon>
        <taxon>Nitrobacteraceae</taxon>
        <taxon>Bradyrhizobium</taxon>
        <taxon>Bradyrhizobium barranii</taxon>
    </lineage>
</organism>
<accession>A0A939S509</accession>
<evidence type="ECO:0000313" key="1">
    <source>
        <dbReference type="EMBL" id="MBO1867279.1"/>
    </source>
</evidence>
<reference evidence="1" key="1">
    <citation type="submission" date="2021-03" db="EMBL/GenBank/DDBJ databases">
        <title>Whole Genome Sequence of Bradyrhizobium sp. Strain 144S4.</title>
        <authorList>
            <person name="Bromfield E.S.P."/>
            <person name="Cloutier S."/>
        </authorList>
    </citation>
    <scope>NUCLEOTIDE SEQUENCE [LARGE SCALE GENOMIC DNA]</scope>
    <source>
        <strain evidence="1">144S4</strain>
    </source>
</reference>
<dbReference type="KEGG" id="bban:J4G43_040395"/>
<evidence type="ECO:0000313" key="2">
    <source>
        <dbReference type="EMBL" id="UEM10828.1"/>
    </source>
</evidence>
<gene>
    <name evidence="2" type="ORF">J4G43_040395</name>
    <name evidence="1" type="ORF">J4G43_42265</name>
</gene>